<dbReference type="InterPro" id="IPR029044">
    <property type="entry name" value="Nucleotide-diphossugar_trans"/>
</dbReference>
<dbReference type="Pfam" id="PF00535">
    <property type="entry name" value="Glycos_transf_2"/>
    <property type="match status" value="1"/>
</dbReference>
<name>A0A1F7SPL8_9BACT</name>
<reference evidence="2 3" key="1">
    <citation type="journal article" date="2016" name="Nat. Commun.">
        <title>Thousands of microbial genomes shed light on interconnected biogeochemical processes in an aquifer system.</title>
        <authorList>
            <person name="Anantharaman K."/>
            <person name="Brown C.T."/>
            <person name="Hug L.A."/>
            <person name="Sharon I."/>
            <person name="Castelle C.J."/>
            <person name="Probst A.J."/>
            <person name="Thomas B.C."/>
            <person name="Singh A."/>
            <person name="Wilkins M.J."/>
            <person name="Karaoz U."/>
            <person name="Brodie E.L."/>
            <person name="Williams K.H."/>
            <person name="Hubbard S.S."/>
            <person name="Banfield J.F."/>
        </authorList>
    </citation>
    <scope>NUCLEOTIDE SEQUENCE [LARGE SCALE GENOMIC DNA]</scope>
</reference>
<dbReference type="GO" id="GO:0016758">
    <property type="term" value="F:hexosyltransferase activity"/>
    <property type="evidence" value="ECO:0007669"/>
    <property type="project" value="UniProtKB-ARBA"/>
</dbReference>
<protein>
    <recommendedName>
        <fullName evidence="1">Glycosyltransferase 2-like domain-containing protein</fullName>
    </recommendedName>
</protein>
<gene>
    <name evidence="2" type="ORF">A3G31_02865</name>
</gene>
<dbReference type="InterPro" id="IPR001173">
    <property type="entry name" value="Glyco_trans_2-like"/>
</dbReference>
<comment type="caution">
    <text evidence="2">The sequence shown here is derived from an EMBL/GenBank/DDBJ whole genome shotgun (WGS) entry which is preliminary data.</text>
</comment>
<sequence length="326" mass="38398">MSVPTVSSKVSIVIPTYNCAQYIGETIESILNQIYKNFEIIVVDDGSTDNTRDVAKSFEKEINYIYQENGGPSKAKNTGIKAARGEYIAFLDADDIWFPDILKQTVQAFQQYAEAGLAFTDYLKFDESGVIQQSNCADRFKVWFNKHRSATTDLAYGWFYRELLIGSCISSVFVKKKVMEEVGMFDETFKIGEDYDLWLRIAKKYKFIYINRVLYKYRYRLDSLSGATDVRRFRWGHANIRVFEKHLVNNWVPRELQGLVKEVLSQRCWSLGWSYFSQNLFKESRLLFFRGICYQFFNWKNWLFWGASFLPLTIIEMIRQIRHSLR</sequence>
<dbReference type="PANTHER" id="PTHR22916:SF3">
    <property type="entry name" value="UDP-GLCNAC:BETAGAL BETA-1,3-N-ACETYLGLUCOSAMINYLTRANSFERASE-LIKE PROTEIN 1"/>
    <property type="match status" value="1"/>
</dbReference>
<dbReference type="Gene3D" id="3.90.550.10">
    <property type="entry name" value="Spore Coat Polysaccharide Biosynthesis Protein SpsA, Chain A"/>
    <property type="match status" value="1"/>
</dbReference>
<evidence type="ECO:0000313" key="3">
    <source>
        <dbReference type="Proteomes" id="UP000178082"/>
    </source>
</evidence>
<dbReference type="AlphaFoldDB" id="A0A1F7SPL8"/>
<accession>A0A1F7SPL8</accession>
<feature type="domain" description="Glycosyltransferase 2-like" evidence="1">
    <location>
        <begin position="11"/>
        <end position="137"/>
    </location>
</feature>
<dbReference type="EMBL" id="MGDI01000004">
    <property type="protein sequence ID" value="OGL55158.1"/>
    <property type="molecule type" value="Genomic_DNA"/>
</dbReference>
<proteinExistence type="predicted"/>
<organism evidence="2 3">
    <name type="scientific">Candidatus Schekmanbacteria bacterium RIFCSPLOWO2_12_FULL_38_15</name>
    <dbReference type="NCBI Taxonomy" id="1817883"/>
    <lineage>
        <taxon>Bacteria</taxon>
        <taxon>Candidatus Schekmaniibacteriota</taxon>
    </lineage>
</organism>
<evidence type="ECO:0000313" key="2">
    <source>
        <dbReference type="EMBL" id="OGL55158.1"/>
    </source>
</evidence>
<dbReference type="STRING" id="1817883.A3G31_02865"/>
<dbReference type="SUPFAM" id="SSF53448">
    <property type="entry name" value="Nucleotide-diphospho-sugar transferases"/>
    <property type="match status" value="1"/>
</dbReference>
<dbReference type="PANTHER" id="PTHR22916">
    <property type="entry name" value="GLYCOSYLTRANSFERASE"/>
    <property type="match status" value="1"/>
</dbReference>
<dbReference type="Proteomes" id="UP000178082">
    <property type="component" value="Unassembled WGS sequence"/>
</dbReference>
<evidence type="ECO:0000259" key="1">
    <source>
        <dbReference type="Pfam" id="PF00535"/>
    </source>
</evidence>